<dbReference type="PROSITE" id="PS51257">
    <property type="entry name" value="PROKAR_LIPOPROTEIN"/>
    <property type="match status" value="1"/>
</dbReference>
<dbReference type="SUPFAM" id="SSF53807">
    <property type="entry name" value="Helical backbone' metal receptor"/>
    <property type="match status" value="1"/>
</dbReference>
<dbReference type="OrthoDB" id="9810636at2"/>
<feature type="compositionally biased region" description="Acidic residues" evidence="5">
    <location>
        <begin position="44"/>
        <end position="54"/>
    </location>
</feature>
<feature type="compositionally biased region" description="Low complexity" evidence="5">
    <location>
        <begin position="33"/>
        <end position="43"/>
    </location>
</feature>
<dbReference type="AlphaFoldDB" id="A0A1I1FC76"/>
<reference evidence="8" key="1">
    <citation type="submission" date="2016-10" db="EMBL/GenBank/DDBJ databases">
        <authorList>
            <person name="Varghese N."/>
            <person name="Submissions S."/>
        </authorList>
    </citation>
    <scope>NUCLEOTIDE SEQUENCE [LARGE SCALE GENOMIC DNA]</scope>
    <source>
        <strain evidence="8">DSM 23664</strain>
    </source>
</reference>
<dbReference type="GO" id="GO:0030001">
    <property type="term" value="P:metal ion transport"/>
    <property type="evidence" value="ECO:0007669"/>
    <property type="project" value="InterPro"/>
</dbReference>
<evidence type="ECO:0000256" key="4">
    <source>
        <dbReference type="RuleBase" id="RU003512"/>
    </source>
</evidence>
<sequence length="346" mass="38511">MKILNKVLISLLSLSALAACAPESQETTEDNASSEGNATNETNETNEETDTASTEEEKVSVVTTFYPVYAFTDQVAGDHADIEMMITGGTDVHHYEPSARDMAMINDADMFVYSSDEMETWVPSMLASLDNEDLIVVEQAEAVELIEAGEDDHAEDEHNHDHEEEEVEEDHAHAVDPHIWLDPVLVQEQVETMKEAFIDLDPDRSETYTANAEAYQSDLQDLHEDFVAAFSDAEQRRFVTQHEAFGYIAHRYDLTQMAVGGLSTEVEVSPSRIAEINQLVEEYDIPVIYFQEGANSAIAETVANETGAEVAELYSLESLPEAVEDDGQGYIEAMRRNLEALKMSIQ</sequence>
<feature type="chain" id="PRO_5039662278" evidence="6">
    <location>
        <begin position="19"/>
        <end position="346"/>
    </location>
</feature>
<dbReference type="PANTHER" id="PTHR42953">
    <property type="entry name" value="HIGH-AFFINITY ZINC UPTAKE SYSTEM PROTEIN ZNUA-RELATED"/>
    <property type="match status" value="1"/>
</dbReference>
<dbReference type="GO" id="GO:0046872">
    <property type="term" value="F:metal ion binding"/>
    <property type="evidence" value="ECO:0007669"/>
    <property type="project" value="InterPro"/>
</dbReference>
<organism evidence="7 8">
    <name type="scientific">Alkalibacterium subtropicum</name>
    <dbReference type="NCBI Taxonomy" id="753702"/>
    <lineage>
        <taxon>Bacteria</taxon>
        <taxon>Bacillati</taxon>
        <taxon>Bacillota</taxon>
        <taxon>Bacilli</taxon>
        <taxon>Lactobacillales</taxon>
        <taxon>Carnobacteriaceae</taxon>
        <taxon>Alkalibacterium</taxon>
    </lineage>
</organism>
<evidence type="ECO:0000256" key="5">
    <source>
        <dbReference type="SAM" id="MobiDB-lite"/>
    </source>
</evidence>
<protein>
    <submittedName>
        <fullName evidence="7">Zinc transport system substrate-binding protein</fullName>
    </submittedName>
</protein>
<keyword evidence="8" id="KW-1185">Reference proteome</keyword>
<evidence type="ECO:0000313" key="7">
    <source>
        <dbReference type="EMBL" id="SFB96546.1"/>
    </source>
</evidence>
<dbReference type="InterPro" id="IPR006127">
    <property type="entry name" value="ZnuA-like"/>
</dbReference>
<dbReference type="Gene3D" id="3.40.50.1980">
    <property type="entry name" value="Nitrogenase molybdenum iron protein domain"/>
    <property type="match status" value="2"/>
</dbReference>
<evidence type="ECO:0000256" key="6">
    <source>
        <dbReference type="SAM" id="SignalP"/>
    </source>
</evidence>
<dbReference type="InterPro" id="IPR006129">
    <property type="entry name" value="AdhesinB"/>
</dbReference>
<keyword evidence="3 6" id="KW-0732">Signal</keyword>
<dbReference type="PANTHER" id="PTHR42953:SF3">
    <property type="entry name" value="HIGH-AFFINITY ZINC UPTAKE SYSTEM PROTEIN ZNUA"/>
    <property type="match status" value="1"/>
</dbReference>
<dbReference type="Proteomes" id="UP000199612">
    <property type="component" value="Unassembled WGS sequence"/>
</dbReference>
<name>A0A1I1FC76_9LACT</name>
<dbReference type="EMBL" id="FOLT01000002">
    <property type="protein sequence ID" value="SFB96546.1"/>
    <property type="molecule type" value="Genomic_DNA"/>
</dbReference>
<feature type="signal peptide" evidence="6">
    <location>
        <begin position="1"/>
        <end position="18"/>
    </location>
</feature>
<comment type="similarity">
    <text evidence="1 4">Belongs to the bacterial solute-binding protein 9 family.</text>
</comment>
<dbReference type="CDD" id="cd01017">
    <property type="entry name" value="AdcA"/>
    <property type="match status" value="1"/>
</dbReference>
<dbReference type="Pfam" id="PF01297">
    <property type="entry name" value="ZnuA"/>
    <property type="match status" value="1"/>
</dbReference>
<dbReference type="InterPro" id="IPR050492">
    <property type="entry name" value="Bact_metal-bind_prot9"/>
</dbReference>
<accession>A0A1I1FC76</accession>
<proteinExistence type="inferred from homology"/>
<feature type="region of interest" description="Disordered" evidence="5">
    <location>
        <begin position="23"/>
        <end position="58"/>
    </location>
</feature>
<dbReference type="InterPro" id="IPR006128">
    <property type="entry name" value="Lipoprotein_PsaA-like"/>
</dbReference>
<dbReference type="PRINTS" id="PR00691">
    <property type="entry name" value="ADHESINB"/>
</dbReference>
<evidence type="ECO:0000256" key="1">
    <source>
        <dbReference type="ARBA" id="ARBA00011028"/>
    </source>
</evidence>
<gene>
    <name evidence="7" type="ORF">SAMN04488102_10231</name>
</gene>
<dbReference type="PRINTS" id="PR00690">
    <property type="entry name" value="ADHESNFAMILY"/>
</dbReference>
<evidence type="ECO:0000256" key="2">
    <source>
        <dbReference type="ARBA" id="ARBA00022448"/>
    </source>
</evidence>
<evidence type="ECO:0000313" key="8">
    <source>
        <dbReference type="Proteomes" id="UP000199612"/>
    </source>
</evidence>
<keyword evidence="2 4" id="KW-0813">Transport</keyword>
<dbReference type="STRING" id="753702.SAMN04488102_10231"/>
<dbReference type="RefSeq" id="WP_091528285.1">
    <property type="nucleotide sequence ID" value="NZ_FOLT01000002.1"/>
</dbReference>
<dbReference type="GO" id="GO:0007155">
    <property type="term" value="P:cell adhesion"/>
    <property type="evidence" value="ECO:0007669"/>
    <property type="project" value="InterPro"/>
</dbReference>
<evidence type="ECO:0000256" key="3">
    <source>
        <dbReference type="ARBA" id="ARBA00022729"/>
    </source>
</evidence>